<dbReference type="EMBL" id="QYUO01000001">
    <property type="protein sequence ID" value="RJF99079.1"/>
    <property type="molecule type" value="Genomic_DNA"/>
</dbReference>
<feature type="domain" description="PAS" evidence="1">
    <location>
        <begin position="162"/>
        <end position="208"/>
    </location>
</feature>
<dbReference type="CDD" id="cd01948">
    <property type="entry name" value="EAL"/>
    <property type="match status" value="1"/>
</dbReference>
<dbReference type="Gene3D" id="3.30.450.20">
    <property type="entry name" value="PAS domain"/>
    <property type="match status" value="2"/>
</dbReference>
<dbReference type="SUPFAM" id="SSF55073">
    <property type="entry name" value="Nucleotide cyclase"/>
    <property type="match status" value="1"/>
</dbReference>
<reference evidence="6" key="1">
    <citation type="submission" date="2018-09" db="EMBL/GenBank/DDBJ databases">
        <authorList>
            <person name="Zhu H."/>
        </authorList>
    </citation>
    <scope>NUCLEOTIDE SEQUENCE [LARGE SCALE GENOMIC DNA]</scope>
    <source>
        <strain evidence="6">K1R23-30</strain>
    </source>
</reference>
<dbReference type="InterPro" id="IPR035965">
    <property type="entry name" value="PAS-like_dom_sf"/>
</dbReference>
<dbReference type="Pfam" id="PF00989">
    <property type="entry name" value="PAS"/>
    <property type="match status" value="2"/>
</dbReference>
<dbReference type="InterPro" id="IPR012226">
    <property type="entry name" value="Diguanyl_cyclase/Pdiesterase"/>
</dbReference>
<dbReference type="CDD" id="cd00130">
    <property type="entry name" value="PAS"/>
    <property type="match status" value="2"/>
</dbReference>
<dbReference type="GO" id="GO:0006355">
    <property type="term" value="P:regulation of DNA-templated transcription"/>
    <property type="evidence" value="ECO:0007669"/>
    <property type="project" value="InterPro"/>
</dbReference>
<dbReference type="OrthoDB" id="9813903at2"/>
<dbReference type="SMART" id="SM00267">
    <property type="entry name" value="GGDEF"/>
    <property type="match status" value="1"/>
</dbReference>
<dbReference type="InterPro" id="IPR013767">
    <property type="entry name" value="PAS_fold"/>
</dbReference>
<organism evidence="5 6">
    <name type="scientific">Noviherbaspirillum saxi</name>
    <dbReference type="NCBI Taxonomy" id="2320863"/>
    <lineage>
        <taxon>Bacteria</taxon>
        <taxon>Pseudomonadati</taxon>
        <taxon>Pseudomonadota</taxon>
        <taxon>Betaproteobacteria</taxon>
        <taxon>Burkholderiales</taxon>
        <taxon>Oxalobacteraceae</taxon>
        <taxon>Noviherbaspirillum</taxon>
    </lineage>
</organism>
<dbReference type="FunFam" id="3.20.20.450:FF:000001">
    <property type="entry name" value="Cyclic di-GMP phosphodiesterase yahA"/>
    <property type="match status" value="1"/>
</dbReference>
<feature type="domain" description="PAC" evidence="2">
    <location>
        <begin position="235"/>
        <end position="287"/>
    </location>
</feature>
<dbReference type="AlphaFoldDB" id="A0A3A3GDU3"/>
<feature type="domain" description="PAS" evidence="1">
    <location>
        <begin position="56"/>
        <end position="102"/>
    </location>
</feature>
<dbReference type="InterPro" id="IPR029787">
    <property type="entry name" value="Nucleotide_cyclase"/>
</dbReference>
<comment type="caution">
    <text evidence="5">The sequence shown here is derived from an EMBL/GenBank/DDBJ whole genome shotgun (WGS) entry which is preliminary data.</text>
</comment>
<dbReference type="InterPro" id="IPR000160">
    <property type="entry name" value="GGDEF_dom"/>
</dbReference>
<dbReference type="PANTHER" id="PTHR44757:SF2">
    <property type="entry name" value="BIOFILM ARCHITECTURE MAINTENANCE PROTEIN MBAA"/>
    <property type="match status" value="1"/>
</dbReference>
<feature type="domain" description="EAL" evidence="3">
    <location>
        <begin position="461"/>
        <end position="714"/>
    </location>
</feature>
<dbReference type="PROSITE" id="PS50113">
    <property type="entry name" value="PAC"/>
    <property type="match status" value="1"/>
</dbReference>
<dbReference type="InterPro" id="IPR001610">
    <property type="entry name" value="PAC"/>
</dbReference>
<dbReference type="PANTHER" id="PTHR44757">
    <property type="entry name" value="DIGUANYLATE CYCLASE DGCP"/>
    <property type="match status" value="1"/>
</dbReference>
<dbReference type="SMART" id="SM00086">
    <property type="entry name" value="PAC"/>
    <property type="match status" value="2"/>
</dbReference>
<gene>
    <name evidence="5" type="ORF">D3871_11550</name>
</gene>
<dbReference type="SMART" id="SM00091">
    <property type="entry name" value="PAS"/>
    <property type="match status" value="2"/>
</dbReference>
<dbReference type="InterPro" id="IPR052155">
    <property type="entry name" value="Biofilm_reg_signaling"/>
</dbReference>
<dbReference type="PROSITE" id="PS50112">
    <property type="entry name" value="PAS"/>
    <property type="match status" value="2"/>
</dbReference>
<evidence type="ECO:0000259" key="2">
    <source>
        <dbReference type="PROSITE" id="PS50113"/>
    </source>
</evidence>
<evidence type="ECO:0000313" key="5">
    <source>
        <dbReference type="EMBL" id="RJF99079.1"/>
    </source>
</evidence>
<evidence type="ECO:0000259" key="4">
    <source>
        <dbReference type="PROSITE" id="PS50887"/>
    </source>
</evidence>
<dbReference type="InterPro" id="IPR000014">
    <property type="entry name" value="PAS"/>
</dbReference>
<dbReference type="InterPro" id="IPR001633">
    <property type="entry name" value="EAL_dom"/>
</dbReference>
<evidence type="ECO:0000313" key="6">
    <source>
        <dbReference type="Proteomes" id="UP000265955"/>
    </source>
</evidence>
<dbReference type="PROSITE" id="PS50883">
    <property type="entry name" value="EAL"/>
    <property type="match status" value="1"/>
</dbReference>
<evidence type="ECO:0000259" key="3">
    <source>
        <dbReference type="PROSITE" id="PS50883"/>
    </source>
</evidence>
<dbReference type="SUPFAM" id="SSF141868">
    <property type="entry name" value="EAL domain-like"/>
    <property type="match status" value="1"/>
</dbReference>
<dbReference type="Proteomes" id="UP000265955">
    <property type="component" value="Unassembled WGS sequence"/>
</dbReference>
<dbReference type="SMART" id="SM00052">
    <property type="entry name" value="EAL"/>
    <property type="match status" value="1"/>
</dbReference>
<dbReference type="InterPro" id="IPR000700">
    <property type="entry name" value="PAS-assoc_C"/>
</dbReference>
<protein>
    <submittedName>
        <fullName evidence="5">EAL domain-containing protein</fullName>
    </submittedName>
</protein>
<dbReference type="Gene3D" id="3.30.70.270">
    <property type="match status" value="1"/>
</dbReference>
<name>A0A3A3GDU3_9BURK</name>
<accession>A0A3A3GDU3</accession>
<dbReference type="PIRSF" id="PIRSF005925">
    <property type="entry name" value="Dos"/>
    <property type="match status" value="1"/>
</dbReference>
<dbReference type="NCBIfam" id="TIGR00229">
    <property type="entry name" value="sensory_box"/>
    <property type="match status" value="2"/>
</dbReference>
<feature type="domain" description="GGDEF" evidence="4">
    <location>
        <begin position="319"/>
        <end position="452"/>
    </location>
</feature>
<dbReference type="NCBIfam" id="TIGR00254">
    <property type="entry name" value="GGDEF"/>
    <property type="match status" value="1"/>
</dbReference>
<proteinExistence type="predicted"/>
<keyword evidence="6" id="KW-1185">Reference proteome</keyword>
<dbReference type="Pfam" id="PF00563">
    <property type="entry name" value="EAL"/>
    <property type="match status" value="1"/>
</dbReference>
<sequence length="720" mass="79862">MPDNTLGRCLALCRDARELDGAAQLQALSELEQLLRSARQAADANPSPVPTTDVVLAEPVIAMDLAGYVTDWNDGAERLFGYTREEALGQHVLFLYADDDHEVAELFLEHGTSLMEVRRRKKSGEVFWASLSLSLRDDAGGNADGLIVHMSEIKERLSPEDKQRLHARIIEDSDQGILITDAHERIVSVNTAFTRITGYSAAEAIDQTPDLLRSGKHNADFRAQVRSAMHGTGPWQGEILGKRKSGEIFPQSVSISVVRNEQGEITHAFSIFSDISIFKEAEARVQQMANYDPLTGLPNRTLLFQLVTQALTAARRNNRHGALLVIELDRFTAIHDTLGHDVGDELLCEIGRRLRTALREEDVLARIEGSKFGVALLDIQKREHAGIVAQKLLDALANPLMIDSHDLRIGACIGISVYPEDGNETASLLRFADAAMSKTQQQGEAGYTFYSSEMNKRAKEHLRIESELRRALAGGQLLLHYQPKVSLRSGRIVGAEALIRWRHPERGMIPPGVFIPVAEETGLILDIGTWVLEEACRQIRDWKDAGLDAPPIAVNLSSRQFDRNLPHRVQEALEAYRLSPDRLKLEITETLLVRGPDQVIPIMNELVAMGLALALDDFGTGYSSLAYLKKFPINTLKIDRSFVIGLPTEENDCAIAQAIVTMGQQLRQEIVAEGVETVEQMRFLRNLGCDQLQGYLFSPPVAAAAFEQMVREGKRLQLAL</sequence>
<dbReference type="InterPro" id="IPR035919">
    <property type="entry name" value="EAL_sf"/>
</dbReference>
<dbReference type="Gene3D" id="3.20.20.450">
    <property type="entry name" value="EAL domain"/>
    <property type="match status" value="1"/>
</dbReference>
<dbReference type="Pfam" id="PF00990">
    <property type="entry name" value="GGDEF"/>
    <property type="match status" value="1"/>
</dbReference>
<dbReference type="CDD" id="cd01949">
    <property type="entry name" value="GGDEF"/>
    <property type="match status" value="1"/>
</dbReference>
<dbReference type="RefSeq" id="WP_119769024.1">
    <property type="nucleotide sequence ID" value="NZ_QYUO01000001.1"/>
</dbReference>
<dbReference type="InterPro" id="IPR043128">
    <property type="entry name" value="Rev_trsase/Diguanyl_cyclase"/>
</dbReference>
<dbReference type="SUPFAM" id="SSF55785">
    <property type="entry name" value="PYP-like sensor domain (PAS domain)"/>
    <property type="match status" value="2"/>
</dbReference>
<dbReference type="PROSITE" id="PS50887">
    <property type="entry name" value="GGDEF"/>
    <property type="match status" value="1"/>
</dbReference>
<evidence type="ECO:0000259" key="1">
    <source>
        <dbReference type="PROSITE" id="PS50112"/>
    </source>
</evidence>